<dbReference type="InterPro" id="IPR050065">
    <property type="entry name" value="GlmU-like"/>
</dbReference>
<dbReference type="Proteomes" id="UP001589774">
    <property type="component" value="Unassembled WGS sequence"/>
</dbReference>
<keyword evidence="4" id="KW-1185">Reference proteome</keyword>
<accession>A0ABV6HJU9</accession>
<dbReference type="InterPro" id="IPR023917">
    <property type="entry name" value="Bifunctiontional_GlmU_bac-type"/>
</dbReference>
<keyword evidence="1 3" id="KW-0808">Transferase</keyword>
<dbReference type="EMBL" id="JBHLWO010000002">
    <property type="protein sequence ID" value="MFC0318869.1"/>
    <property type="molecule type" value="Genomic_DNA"/>
</dbReference>
<organism evidence="3 4">
    <name type="scientific">Olivibacter oleidegradans</name>
    <dbReference type="NCBI Taxonomy" id="760123"/>
    <lineage>
        <taxon>Bacteria</taxon>
        <taxon>Pseudomonadati</taxon>
        <taxon>Bacteroidota</taxon>
        <taxon>Sphingobacteriia</taxon>
        <taxon>Sphingobacteriales</taxon>
        <taxon>Sphingobacteriaceae</taxon>
        <taxon>Olivibacter</taxon>
    </lineage>
</organism>
<dbReference type="PANTHER" id="PTHR43584">
    <property type="entry name" value="NUCLEOTIDYL TRANSFERASE"/>
    <property type="match status" value="1"/>
</dbReference>
<name>A0ABV6HJU9_9SPHI</name>
<dbReference type="InterPro" id="IPR011004">
    <property type="entry name" value="Trimer_LpxA-like_sf"/>
</dbReference>
<evidence type="ECO:0000313" key="3">
    <source>
        <dbReference type="EMBL" id="MFC0318869.1"/>
    </source>
</evidence>
<evidence type="ECO:0000256" key="2">
    <source>
        <dbReference type="ARBA" id="ARBA00023315"/>
    </source>
</evidence>
<evidence type="ECO:0000256" key="1">
    <source>
        <dbReference type="ARBA" id="ARBA00022679"/>
    </source>
</evidence>
<dbReference type="GO" id="GO:0016740">
    <property type="term" value="F:transferase activity"/>
    <property type="evidence" value="ECO:0007669"/>
    <property type="project" value="UniProtKB-KW"/>
</dbReference>
<evidence type="ECO:0000313" key="4">
    <source>
        <dbReference type="Proteomes" id="UP001589774"/>
    </source>
</evidence>
<dbReference type="RefSeq" id="WP_130857373.1">
    <property type="nucleotide sequence ID" value="NZ_JBHLWO010000002.1"/>
</dbReference>
<dbReference type="Gene3D" id="2.160.10.10">
    <property type="entry name" value="Hexapeptide repeat proteins"/>
    <property type="match status" value="1"/>
</dbReference>
<reference evidence="3 4" key="1">
    <citation type="submission" date="2024-09" db="EMBL/GenBank/DDBJ databases">
        <authorList>
            <person name="Sun Q."/>
            <person name="Mori K."/>
        </authorList>
    </citation>
    <scope>NUCLEOTIDE SEQUENCE [LARGE SCALE GENOMIC DNA]</scope>
    <source>
        <strain evidence="3 4">CCM 7765</strain>
    </source>
</reference>
<protein>
    <submittedName>
        <fullName evidence="3">Sugar nucleotidyl transferase</fullName>
    </submittedName>
</protein>
<gene>
    <name evidence="3" type="ORF">ACFFI0_11140</name>
</gene>
<proteinExistence type="predicted"/>
<dbReference type="NCBIfam" id="TIGR03991">
    <property type="entry name" value="alt_bact_glmU"/>
    <property type="match status" value="1"/>
</dbReference>
<sequence length="398" mass="43719">MHIVLYDNPEQRVNLYPLSLTRPIGDFRVGTLTIAEKWTRWMNVSVSYLSADYLQLKYPLSITVGDVLIINGGICPDATLCAALDGLKVGEKLIENKQFIAAKTDIRALAEACVNDFAAYKPVVYRQAYTAIRYPEDIFLQNGAEIIKDFNLLTKGRTSANISSTVKLLGDAIFLEEGASAECCTINTLKGPVYIGRNSEIWEGALIRGPFSLGENSQVKLGTKIYSNVTVGPGCRVGGELNTCLIWGNSSKGHEGYFGSGVMGEWCNWGADTNNSNLKNNYKNVKLYHYGTDAYRNTGLQFCGLIMADHAKCAINTAFNTGTVVGVAASIFGGEVPPTFVPDFSWGAGENAGVYELEKMFETAELVFARRNCKFDPIEASILRKVFEITIKQRNNKI</sequence>
<keyword evidence="2" id="KW-0012">Acyltransferase</keyword>
<comment type="caution">
    <text evidence="3">The sequence shown here is derived from an EMBL/GenBank/DDBJ whole genome shotgun (WGS) entry which is preliminary data.</text>
</comment>
<dbReference type="SUPFAM" id="SSF51161">
    <property type="entry name" value="Trimeric LpxA-like enzymes"/>
    <property type="match status" value="1"/>
</dbReference>
<dbReference type="Pfam" id="PF13562">
    <property type="entry name" value="NTP_transf_4"/>
    <property type="match status" value="1"/>
</dbReference>